<dbReference type="Proteomes" id="UP001331561">
    <property type="component" value="Unassembled WGS sequence"/>
</dbReference>
<evidence type="ECO:0000313" key="1">
    <source>
        <dbReference type="EMBL" id="MEC5385529.1"/>
    </source>
</evidence>
<evidence type="ECO:0000313" key="2">
    <source>
        <dbReference type="Proteomes" id="UP001331561"/>
    </source>
</evidence>
<evidence type="ECO:0008006" key="3">
    <source>
        <dbReference type="Google" id="ProtNLM"/>
    </source>
</evidence>
<reference evidence="1 2" key="1">
    <citation type="submission" date="2024-01" db="EMBL/GenBank/DDBJ databases">
        <title>Uliginosibacterium soil sp. nov.</title>
        <authorList>
            <person name="Lv Y."/>
        </authorList>
    </citation>
    <scope>NUCLEOTIDE SEQUENCE [LARGE SCALE GENOMIC DNA]</scope>
    <source>
        <strain evidence="1 2">H3</strain>
    </source>
</reference>
<accession>A0ABU6K1Q8</accession>
<dbReference type="RefSeq" id="WP_327598481.1">
    <property type="nucleotide sequence ID" value="NZ_JAYXHS010000001.1"/>
</dbReference>
<organism evidence="1 2">
    <name type="scientific">Uliginosibacterium silvisoli</name>
    <dbReference type="NCBI Taxonomy" id="3114758"/>
    <lineage>
        <taxon>Bacteria</taxon>
        <taxon>Pseudomonadati</taxon>
        <taxon>Pseudomonadota</taxon>
        <taxon>Betaproteobacteria</taxon>
        <taxon>Rhodocyclales</taxon>
        <taxon>Zoogloeaceae</taxon>
        <taxon>Uliginosibacterium</taxon>
    </lineage>
</organism>
<name>A0ABU6K1Q8_9RHOO</name>
<protein>
    <recommendedName>
        <fullName evidence="3">DUF2336 domain-containing protein</fullName>
    </recommendedName>
</protein>
<sequence length="257" mass="29021">MMKEYGKLTREQFQQLVRHFHGFRAQRIELAKAVSEANPERIDIFFKSGLIWAAMYEFPLVELLARLIVGAGAGDWLHDLAKSGDPQQAILDEMDSDLDTDIQLDDAAAPHFLAFIMVAERNIAAIERYHRSMHALVSEAKAGDLDSLCKAVTIDRSVLACPPIAAIITRAQFMNDAELFRKLGRALQGPSKRIQKSLDDVRFVMFALRDFGLTDISDAKLKKLIVEELRIYRHSDPQDATKSLGKQFREAKKYATT</sequence>
<dbReference type="EMBL" id="JAYXHS010000001">
    <property type="protein sequence ID" value="MEC5385529.1"/>
    <property type="molecule type" value="Genomic_DNA"/>
</dbReference>
<gene>
    <name evidence="1" type="ORF">VVD49_07325</name>
</gene>
<proteinExistence type="predicted"/>
<keyword evidence="2" id="KW-1185">Reference proteome</keyword>
<comment type="caution">
    <text evidence="1">The sequence shown here is derived from an EMBL/GenBank/DDBJ whole genome shotgun (WGS) entry which is preliminary data.</text>
</comment>